<dbReference type="Proteomes" id="UP001501094">
    <property type="component" value="Unassembled WGS sequence"/>
</dbReference>
<accession>A0ABP4ZWQ9</accession>
<organism evidence="2 3">
    <name type="scientific">Myceligenerans crystallogenes</name>
    <dbReference type="NCBI Taxonomy" id="316335"/>
    <lineage>
        <taxon>Bacteria</taxon>
        <taxon>Bacillati</taxon>
        <taxon>Actinomycetota</taxon>
        <taxon>Actinomycetes</taxon>
        <taxon>Micrococcales</taxon>
        <taxon>Promicromonosporaceae</taxon>
        <taxon>Myceligenerans</taxon>
    </lineage>
</organism>
<dbReference type="CDD" id="cd19162">
    <property type="entry name" value="AKR_FDH"/>
    <property type="match status" value="1"/>
</dbReference>
<evidence type="ECO:0000313" key="3">
    <source>
        <dbReference type="Proteomes" id="UP001501094"/>
    </source>
</evidence>
<gene>
    <name evidence="2" type="ORF">GCM10009751_38730</name>
</gene>
<dbReference type="SUPFAM" id="SSF51430">
    <property type="entry name" value="NAD(P)-linked oxidoreductase"/>
    <property type="match status" value="1"/>
</dbReference>
<evidence type="ECO:0000259" key="1">
    <source>
        <dbReference type="Pfam" id="PF00248"/>
    </source>
</evidence>
<dbReference type="InterPro" id="IPR044477">
    <property type="entry name" value="FDH-like"/>
</dbReference>
<dbReference type="RefSeq" id="WP_344106242.1">
    <property type="nucleotide sequence ID" value="NZ_BAAANL010000010.1"/>
</dbReference>
<dbReference type="InterPro" id="IPR036812">
    <property type="entry name" value="NAD(P)_OxRdtase_dom_sf"/>
</dbReference>
<proteinExistence type="predicted"/>
<dbReference type="Pfam" id="PF00248">
    <property type="entry name" value="Aldo_ket_red"/>
    <property type="match status" value="1"/>
</dbReference>
<dbReference type="PANTHER" id="PTHR42686:SF1">
    <property type="entry name" value="GH17980P-RELATED"/>
    <property type="match status" value="1"/>
</dbReference>
<dbReference type="InterPro" id="IPR023210">
    <property type="entry name" value="NADP_OxRdtase_dom"/>
</dbReference>
<dbReference type="EMBL" id="BAAANL010000010">
    <property type="protein sequence ID" value="GAA1875262.1"/>
    <property type="molecule type" value="Genomic_DNA"/>
</dbReference>
<keyword evidence="3" id="KW-1185">Reference proteome</keyword>
<dbReference type="Gene3D" id="3.20.20.100">
    <property type="entry name" value="NADP-dependent oxidoreductase domain"/>
    <property type="match status" value="1"/>
</dbReference>
<comment type="caution">
    <text evidence="2">The sequence shown here is derived from an EMBL/GenBank/DDBJ whole genome shotgun (WGS) entry which is preliminary data.</text>
</comment>
<protein>
    <submittedName>
        <fullName evidence="2">Aldo/keto reductase</fullName>
    </submittedName>
</protein>
<feature type="domain" description="NADP-dependent oxidoreductase" evidence="1">
    <location>
        <begin position="15"/>
        <end position="306"/>
    </location>
</feature>
<name>A0ABP4ZWQ9_9MICO</name>
<sequence length="320" mass="33914">MTAASAPFPLPGPWGLGTAQLGNLYRATTPENAAWVVDAAWAAGVRWFDTAPHYGLGLSEQRAGAALRGRPRDEFVLSTKVGRLLVPNPGHEGEQDASFAVPATTRREWDFSRDGVRRSIDESLARLGLDRIDVVYVHDPDDFGDQVLAEALPALIELRGQGVVRAVGVGMNQSALPARFVAESDLDLVMLAGRYTLLEQGALDDLLPLALERGVGVVAAGAYNSGLLARDRPAADARYDYAPAPAGAVARAHRLADVCEAHGVPLPTAALAFPLRHPAVVSVAVGCETPEQVTQTAERLATPIPEGLWSDLAAEGLVRD</sequence>
<dbReference type="PANTHER" id="PTHR42686">
    <property type="entry name" value="GH17980P-RELATED"/>
    <property type="match status" value="1"/>
</dbReference>
<evidence type="ECO:0000313" key="2">
    <source>
        <dbReference type="EMBL" id="GAA1875262.1"/>
    </source>
</evidence>
<dbReference type="InterPro" id="IPR020471">
    <property type="entry name" value="AKR"/>
</dbReference>
<reference evidence="3" key="1">
    <citation type="journal article" date="2019" name="Int. J. Syst. Evol. Microbiol.">
        <title>The Global Catalogue of Microorganisms (GCM) 10K type strain sequencing project: providing services to taxonomists for standard genome sequencing and annotation.</title>
        <authorList>
            <consortium name="The Broad Institute Genomics Platform"/>
            <consortium name="The Broad Institute Genome Sequencing Center for Infectious Disease"/>
            <person name="Wu L."/>
            <person name="Ma J."/>
        </authorList>
    </citation>
    <scope>NUCLEOTIDE SEQUENCE [LARGE SCALE GENOMIC DNA]</scope>
    <source>
        <strain evidence="3">JCM 14326</strain>
    </source>
</reference>